<proteinExistence type="predicted"/>
<evidence type="ECO:0000313" key="2">
    <source>
        <dbReference type="Proteomes" id="UP001625389"/>
    </source>
</evidence>
<evidence type="ECO:0000313" key="1">
    <source>
        <dbReference type="EMBL" id="MFL2028122.1"/>
    </source>
</evidence>
<accession>A0ABW8UBB6</accession>
<comment type="caution">
    <text evidence="1">The sequence shown here is derived from an EMBL/GenBank/DDBJ whole genome shotgun (WGS) entry which is preliminary data.</text>
</comment>
<organism evidence="1 2">
    <name type="scientific">Loigolactobacillus zhaoyuanensis</name>
    <dbReference type="NCBI Taxonomy" id="2486017"/>
    <lineage>
        <taxon>Bacteria</taxon>
        <taxon>Bacillati</taxon>
        <taxon>Bacillota</taxon>
        <taxon>Bacilli</taxon>
        <taxon>Lactobacillales</taxon>
        <taxon>Lactobacillaceae</taxon>
        <taxon>Loigolactobacillus</taxon>
    </lineage>
</organism>
<dbReference type="RefSeq" id="WP_407136687.1">
    <property type="nucleotide sequence ID" value="NZ_JBGQPK010000001.1"/>
</dbReference>
<dbReference type="InterPro" id="IPR008489">
    <property type="entry name" value="DUF771"/>
</dbReference>
<name>A0ABW8UBB6_9LACO</name>
<keyword evidence="2" id="KW-1185">Reference proteome</keyword>
<reference evidence="1 2" key="1">
    <citation type="submission" date="2024-08" db="EMBL/GenBank/DDBJ databases">
        <authorList>
            <person name="Arias E."/>
        </authorList>
    </citation>
    <scope>NUCLEOTIDE SEQUENCE [LARGE SCALE GENOMIC DNA]</scope>
    <source>
        <strain evidence="1 2">FAM 25317</strain>
    </source>
</reference>
<sequence>MQQLNAEIIIPVPDDLILVKKVEYETLKEQSALGSWLPLKWFKEKTGIKRNDDLNKWILLPFQEELDLNNGGFVHYPEVQGDPWKFLKNPTERWLENNIARVYQFRGQLRKEVS</sequence>
<dbReference type="EMBL" id="JBGQPK010000001">
    <property type="protein sequence ID" value="MFL2028122.1"/>
    <property type="molecule type" value="Genomic_DNA"/>
</dbReference>
<protein>
    <submittedName>
        <fullName evidence="1">DUF771 domain-containing protein</fullName>
    </submittedName>
</protein>
<gene>
    <name evidence="1" type="ORF">ACEN34_00610</name>
</gene>
<dbReference type="Pfam" id="PF05595">
    <property type="entry name" value="DUF771"/>
    <property type="match status" value="1"/>
</dbReference>
<dbReference type="Proteomes" id="UP001625389">
    <property type="component" value="Unassembled WGS sequence"/>
</dbReference>